<organism evidence="2 3">
    <name type="scientific">Lichenibacterium minor</name>
    <dbReference type="NCBI Taxonomy" id="2316528"/>
    <lineage>
        <taxon>Bacteria</taxon>
        <taxon>Pseudomonadati</taxon>
        <taxon>Pseudomonadota</taxon>
        <taxon>Alphaproteobacteria</taxon>
        <taxon>Hyphomicrobiales</taxon>
        <taxon>Lichenihabitantaceae</taxon>
        <taxon>Lichenibacterium</taxon>
    </lineage>
</organism>
<comment type="caution">
    <text evidence="2">The sequence shown here is derived from an EMBL/GenBank/DDBJ whole genome shotgun (WGS) entry which is preliminary data.</text>
</comment>
<feature type="chain" id="PRO_5020490172" evidence="1">
    <location>
        <begin position="24"/>
        <end position="668"/>
    </location>
</feature>
<dbReference type="PANTHER" id="PTHR36453:SF1">
    <property type="entry name" value="RIGHT HANDED BETA HELIX DOMAIN-CONTAINING PROTEIN"/>
    <property type="match status" value="1"/>
</dbReference>
<dbReference type="RefSeq" id="WP_129223671.1">
    <property type="nucleotide sequence ID" value="NZ_QYBB01000002.1"/>
</dbReference>
<protein>
    <submittedName>
        <fullName evidence="2">Right-handed parallel beta-helix repeat-containing protein</fullName>
    </submittedName>
</protein>
<evidence type="ECO:0000256" key="1">
    <source>
        <dbReference type="SAM" id="SignalP"/>
    </source>
</evidence>
<dbReference type="InterPro" id="IPR011050">
    <property type="entry name" value="Pectin_lyase_fold/virulence"/>
</dbReference>
<accession>A0A4Q2UFT3</accession>
<dbReference type="EMBL" id="QYBB01000002">
    <property type="protein sequence ID" value="RYC33615.1"/>
    <property type="molecule type" value="Genomic_DNA"/>
</dbReference>
<keyword evidence="3" id="KW-1185">Reference proteome</keyword>
<reference evidence="2 3" key="1">
    <citation type="submission" date="2018-12" db="EMBL/GenBank/DDBJ databases">
        <authorList>
            <person name="Grouzdev D.S."/>
            <person name="Krutkina M.S."/>
        </authorList>
    </citation>
    <scope>NUCLEOTIDE SEQUENCE [LARGE SCALE GENOMIC DNA]</scope>
    <source>
        <strain evidence="2 3">RmlP026</strain>
    </source>
</reference>
<dbReference type="OrthoDB" id="9760240at2"/>
<proteinExistence type="predicted"/>
<dbReference type="InterPro" id="IPR012334">
    <property type="entry name" value="Pectin_lyas_fold"/>
</dbReference>
<dbReference type="Proteomes" id="UP000290759">
    <property type="component" value="Unassembled WGS sequence"/>
</dbReference>
<feature type="signal peptide" evidence="1">
    <location>
        <begin position="1"/>
        <end position="23"/>
    </location>
</feature>
<evidence type="ECO:0000313" key="3">
    <source>
        <dbReference type="Proteomes" id="UP000290759"/>
    </source>
</evidence>
<reference evidence="2 3" key="2">
    <citation type="submission" date="2019-02" db="EMBL/GenBank/DDBJ databases">
        <title>'Lichenibacterium ramalinii' gen. nov. sp. nov., 'Lichenibacterium minor' gen. nov. sp. nov.</title>
        <authorList>
            <person name="Pankratov T."/>
        </authorList>
    </citation>
    <scope>NUCLEOTIDE SEQUENCE [LARGE SCALE GENOMIC DNA]</scope>
    <source>
        <strain evidence="2 3">RmlP026</strain>
    </source>
</reference>
<dbReference type="SUPFAM" id="SSF51126">
    <property type="entry name" value="Pectin lyase-like"/>
    <property type="match status" value="1"/>
</dbReference>
<dbReference type="PANTHER" id="PTHR36453">
    <property type="entry name" value="SECRETED PROTEIN-RELATED"/>
    <property type="match status" value="1"/>
</dbReference>
<name>A0A4Q2UFT3_9HYPH</name>
<dbReference type="Gene3D" id="2.160.20.10">
    <property type="entry name" value="Single-stranded right-handed beta-helix, Pectin lyase-like"/>
    <property type="match status" value="1"/>
</dbReference>
<evidence type="ECO:0000313" key="2">
    <source>
        <dbReference type="EMBL" id="RYC33615.1"/>
    </source>
</evidence>
<gene>
    <name evidence="2" type="ORF">D3273_03900</name>
</gene>
<dbReference type="AlphaFoldDB" id="A0A4Q2UFT3"/>
<sequence length="668" mass="70290">MAARTAPLALAALLAVGGPAVRAASPVGREEPPLVIGVEAGPRAEAEIGRALGRVADLRASGSRRPVTIALGPGTVRLTRPIHIGPEQAGPDDAPLVLRARDPGATRVVGSVHLTPERGPLDPALAARLPPEARAHVLAYRLPAAASSRARIMAPHLLNSPSEPLSLEVYDPEGALVPAAWPKDGWATIGAVAPAPAVASFAVDPERVRRWRGEPDLWAQGYWRWGWLAETIPVAGRDADKGLIGLADPPFEGLKAGGRFRVLHALSELDGPGQWWRDEADGLLLAWPRRPDPALDVAVVDDLLAVEGASHLRIEDLAFEESRGDLVTVKGGADVVLSGGRLAWSGRDGAVFLGARDAGVEGVAMSDIGGTAVVLNGGDRAALAPGGLFLRRSRIARWARLRLTQSPAVSIGGVGADVSDNVLHDAVDSAIVIHGNDHRVLHNEIFRVLAGGTDAGAVYAGRDWTARGTLVAENFIHDIKASPGDEVKGVYLDDMTSGFTVRRNLFLRVDQAVFIGGGRDNLVEGNAFVSCAPSIHLDSRGQTWAVDSVRDPESQLRAAYAAMPVTSALWRRRYPGLADILFDEPAVAKRNRLVDNLFVEGGGLSFRDGGRAELQAILGNRGPAGMAQRPGGDLAAIAATARRPSDLDGLVDASGAPAFHLDAVGPRR</sequence>
<keyword evidence="1" id="KW-0732">Signal</keyword>